<keyword evidence="1" id="KW-0812">Transmembrane</keyword>
<reference evidence="3 4" key="1">
    <citation type="submission" date="2017-04" db="EMBL/GenBank/DDBJ databases">
        <title>Draft genome sequence of Zooshikella ganghwensis VG4 isolated from Red Sea sediments.</title>
        <authorList>
            <person name="Rehman Z."/>
            <person name="Alam I."/>
            <person name="Kamau A."/>
            <person name="Bajic V."/>
            <person name="Leiknes T."/>
        </authorList>
    </citation>
    <scope>NUCLEOTIDE SEQUENCE [LARGE SCALE GENOMIC DNA]</scope>
    <source>
        <strain evidence="3 4">VG4</strain>
    </source>
</reference>
<dbReference type="EMBL" id="NDXW01000001">
    <property type="protein sequence ID" value="RDH46681.1"/>
    <property type="molecule type" value="Genomic_DNA"/>
</dbReference>
<gene>
    <name evidence="3" type="ORF">B9G39_07665</name>
</gene>
<sequence length="435" mass="49960">MHAMNQAQHIIVIGSGISGLAAAWLLSQRYRVTLIEKNGYFGGHTNTIELEEENKLLAIDTGFIVYNQPNYPHLSQLFNHLGVHTQPTSMSFAASINDGELEYAGTSVNTLFGQRKNIISLSYWRMLREIVRFNQLAKQDLKKQIPIDITLDDYLEYHQFSYQLQQQYLLPMAAAIWSCPDETMLQFPACSFLQFFANHGLLNINDRPQWRTVTQGSYQYIKALLQIFKGELLTNEPATQVHRQKHQIIVTTSKQKISCDQVVFACHADEVLPILNNPTPEEQQVLSAFSYQENVAYLHTDQHLMPKQQRVWSSWNYLKSQQYNVAQSSVSVTYWMNLLQQLECRKNYFVSLNPFTLPKDSHIIREITYHHPVFTVNALKAQLLIPTLQGKQNTWFCGSYCGYGFHEDGLQSAIAVANQLNCSAPWEQSQSVKQQ</sequence>
<evidence type="ECO:0000256" key="1">
    <source>
        <dbReference type="SAM" id="Phobius"/>
    </source>
</evidence>
<keyword evidence="1" id="KW-0472">Membrane</keyword>
<keyword evidence="4" id="KW-1185">Reference proteome</keyword>
<protein>
    <submittedName>
        <fullName evidence="3">FAD-dependent oxidoreductase</fullName>
    </submittedName>
</protein>
<comment type="caution">
    <text evidence="3">The sequence shown here is derived from an EMBL/GenBank/DDBJ whole genome shotgun (WGS) entry which is preliminary data.</text>
</comment>
<dbReference type="PANTHER" id="PTHR42923">
    <property type="entry name" value="PROTOPORPHYRINOGEN OXIDASE"/>
    <property type="match status" value="1"/>
</dbReference>
<evidence type="ECO:0000313" key="3">
    <source>
        <dbReference type="EMBL" id="RDH46681.1"/>
    </source>
</evidence>
<dbReference type="InterPro" id="IPR002937">
    <property type="entry name" value="Amino_oxidase"/>
</dbReference>
<dbReference type="GO" id="GO:0016491">
    <property type="term" value="F:oxidoreductase activity"/>
    <property type="evidence" value="ECO:0007669"/>
    <property type="project" value="InterPro"/>
</dbReference>
<proteinExistence type="predicted"/>
<dbReference type="Pfam" id="PF01593">
    <property type="entry name" value="Amino_oxidase"/>
    <property type="match status" value="1"/>
</dbReference>
<dbReference type="Gene3D" id="3.50.50.60">
    <property type="entry name" value="FAD/NAD(P)-binding domain"/>
    <property type="match status" value="1"/>
</dbReference>
<dbReference type="InterPro" id="IPR050464">
    <property type="entry name" value="Zeta_carotene_desat/Oxidored"/>
</dbReference>
<accession>A0A4V1IPB8</accession>
<name>A0A4V1IPB8_9GAMM</name>
<dbReference type="SUPFAM" id="SSF51905">
    <property type="entry name" value="FAD/NAD(P)-binding domain"/>
    <property type="match status" value="1"/>
</dbReference>
<dbReference type="PANTHER" id="PTHR42923:SF17">
    <property type="entry name" value="AMINE OXIDASE DOMAIN-CONTAINING PROTEIN"/>
    <property type="match status" value="1"/>
</dbReference>
<feature type="transmembrane region" description="Helical" evidence="1">
    <location>
        <begin position="6"/>
        <end position="27"/>
    </location>
</feature>
<dbReference type="Gene3D" id="1.10.405.20">
    <property type="match status" value="1"/>
</dbReference>
<evidence type="ECO:0000259" key="2">
    <source>
        <dbReference type="Pfam" id="PF01593"/>
    </source>
</evidence>
<keyword evidence="1" id="KW-1133">Transmembrane helix</keyword>
<dbReference type="AlphaFoldDB" id="A0A4V1IPB8"/>
<feature type="domain" description="Amine oxidase" evidence="2">
    <location>
        <begin position="17"/>
        <end position="314"/>
    </location>
</feature>
<dbReference type="Gene3D" id="3.30.70.1990">
    <property type="match status" value="1"/>
</dbReference>
<dbReference type="InterPro" id="IPR036188">
    <property type="entry name" value="FAD/NAD-bd_sf"/>
</dbReference>
<evidence type="ECO:0000313" key="4">
    <source>
        <dbReference type="Proteomes" id="UP000257039"/>
    </source>
</evidence>
<organism evidence="3 4">
    <name type="scientific">Zooshikella ganghwensis</name>
    <dbReference type="NCBI Taxonomy" id="202772"/>
    <lineage>
        <taxon>Bacteria</taxon>
        <taxon>Pseudomonadati</taxon>
        <taxon>Pseudomonadota</taxon>
        <taxon>Gammaproteobacteria</taxon>
        <taxon>Oceanospirillales</taxon>
        <taxon>Zooshikellaceae</taxon>
        <taxon>Zooshikella</taxon>
    </lineage>
</organism>
<dbReference type="FunFam" id="1.10.405.20:FF:000001">
    <property type="entry name" value="Amine oxidase"/>
    <property type="match status" value="1"/>
</dbReference>
<dbReference type="Proteomes" id="UP000257039">
    <property type="component" value="Unassembled WGS sequence"/>
</dbReference>